<gene>
    <name evidence="4" type="ORF">AQUCO_04000126v1</name>
</gene>
<evidence type="ECO:0000256" key="2">
    <source>
        <dbReference type="SAM" id="Phobius"/>
    </source>
</evidence>
<keyword evidence="2" id="KW-1133">Transmembrane helix</keyword>
<evidence type="ECO:0000259" key="3">
    <source>
        <dbReference type="Pfam" id="PF14364"/>
    </source>
</evidence>
<dbReference type="Pfam" id="PF14364">
    <property type="entry name" value="DUF4408"/>
    <property type="match status" value="1"/>
</dbReference>
<feature type="compositionally biased region" description="Basic and acidic residues" evidence="1">
    <location>
        <begin position="152"/>
        <end position="166"/>
    </location>
</feature>
<feature type="region of interest" description="Disordered" evidence="1">
    <location>
        <begin position="140"/>
        <end position="200"/>
    </location>
</feature>
<feature type="transmembrane region" description="Helical" evidence="2">
    <location>
        <begin position="21"/>
        <end position="45"/>
    </location>
</feature>
<evidence type="ECO:0000313" key="4">
    <source>
        <dbReference type="EMBL" id="PIA33836.1"/>
    </source>
</evidence>
<feature type="transmembrane region" description="Helical" evidence="2">
    <location>
        <begin position="65"/>
        <end position="86"/>
    </location>
</feature>
<organism evidence="4 5">
    <name type="scientific">Aquilegia coerulea</name>
    <name type="common">Rocky mountain columbine</name>
    <dbReference type="NCBI Taxonomy" id="218851"/>
    <lineage>
        <taxon>Eukaryota</taxon>
        <taxon>Viridiplantae</taxon>
        <taxon>Streptophyta</taxon>
        <taxon>Embryophyta</taxon>
        <taxon>Tracheophyta</taxon>
        <taxon>Spermatophyta</taxon>
        <taxon>Magnoliopsida</taxon>
        <taxon>Ranunculales</taxon>
        <taxon>Ranunculaceae</taxon>
        <taxon>Thalictroideae</taxon>
        <taxon>Aquilegia</taxon>
    </lineage>
</organism>
<dbReference type="EMBL" id="KZ305057">
    <property type="protein sequence ID" value="PIA33836.1"/>
    <property type="molecule type" value="Genomic_DNA"/>
</dbReference>
<keyword evidence="5" id="KW-1185">Reference proteome</keyword>
<dbReference type="InterPro" id="IPR025520">
    <property type="entry name" value="DUF4408"/>
</dbReference>
<keyword evidence="2" id="KW-0472">Membrane</keyword>
<dbReference type="OrthoDB" id="781735at2759"/>
<evidence type="ECO:0000256" key="1">
    <source>
        <dbReference type="SAM" id="MobiDB-lite"/>
    </source>
</evidence>
<dbReference type="AlphaFoldDB" id="A0A2G5CRD3"/>
<keyword evidence="2" id="KW-0812">Transmembrane</keyword>
<name>A0A2G5CRD3_AQUCA</name>
<dbReference type="PANTHER" id="PTHR35762:SF2">
    <property type="entry name" value="TRANSMEMBRANE PROTEIN"/>
    <property type="match status" value="1"/>
</dbReference>
<feature type="domain" description="DUF4408" evidence="3">
    <location>
        <begin position="46"/>
        <end position="90"/>
    </location>
</feature>
<dbReference type="InParanoid" id="A0A2G5CRD3"/>
<feature type="compositionally biased region" description="Acidic residues" evidence="1">
    <location>
        <begin position="167"/>
        <end position="200"/>
    </location>
</feature>
<reference evidence="4 5" key="1">
    <citation type="submission" date="2017-09" db="EMBL/GenBank/DDBJ databases">
        <title>WGS assembly of Aquilegia coerulea Goldsmith.</title>
        <authorList>
            <person name="Hodges S."/>
            <person name="Kramer E."/>
            <person name="Nordborg M."/>
            <person name="Tomkins J."/>
            <person name="Borevitz J."/>
            <person name="Derieg N."/>
            <person name="Yan J."/>
            <person name="Mihaltcheva S."/>
            <person name="Hayes R.D."/>
            <person name="Rokhsar D."/>
        </authorList>
    </citation>
    <scope>NUCLEOTIDE SEQUENCE [LARGE SCALE GENOMIC DNA]</scope>
    <source>
        <strain evidence="5">cv. Goldsmith</strain>
    </source>
</reference>
<dbReference type="Proteomes" id="UP000230069">
    <property type="component" value="Unassembled WGS sequence"/>
</dbReference>
<accession>A0A2G5CRD3</accession>
<dbReference type="PANTHER" id="PTHR35762">
    <property type="entry name" value="TRANSMEMBRANE PROTEIN"/>
    <property type="match status" value="1"/>
</dbReference>
<proteinExistence type="predicted"/>
<dbReference type="STRING" id="218851.A0A2G5CRD3"/>
<protein>
    <recommendedName>
        <fullName evidence="3">DUF4408 domain-containing protein</fullName>
    </recommendedName>
</protein>
<evidence type="ECO:0000313" key="5">
    <source>
        <dbReference type="Proteomes" id="UP000230069"/>
    </source>
</evidence>
<sequence length="200" mass="23132">MDSIRIEKLQAMNKYKKSTQFLDNFILYCFTALTCSILCSSPFWLPSLYSSTKAFLFVSLPSIGVLFFNPKCLFILCNVIVIFLIGESKFVSSKSSPDTDEIYDEYVKRSASFRRQPNLEEKEVKETKLELCLVDQDNDHTEVVEEEEEVMEEKGDIAGQEEVEKKEDEEENEVQEENQENDNEKEEDLDGEEFGLPAEE</sequence>